<comment type="caution">
    <text evidence="8">The sequence shown here is derived from an EMBL/GenBank/DDBJ whole genome shotgun (WGS) entry which is preliminary data.</text>
</comment>
<dbReference type="Proteomes" id="UP001295684">
    <property type="component" value="Unassembled WGS sequence"/>
</dbReference>
<comment type="similarity">
    <text evidence="6">Belongs to the PIERCE1 family.</text>
</comment>
<keyword evidence="4" id="KW-0206">Cytoskeleton</keyword>
<evidence type="ECO:0000256" key="6">
    <source>
        <dbReference type="ARBA" id="ARBA00038014"/>
    </source>
</evidence>
<dbReference type="PANTHER" id="PTHR20899:SF1">
    <property type="entry name" value="PIERCER OF MICROTUBULE WALL 1 PROTEIN"/>
    <property type="match status" value="1"/>
</dbReference>
<keyword evidence="5" id="KW-0966">Cell projection</keyword>
<comment type="subcellular location">
    <subcellularLocation>
        <location evidence="1">Cell projection</location>
        <location evidence="1">Cilium</location>
    </subcellularLocation>
    <subcellularLocation>
        <location evidence="2">Cytoplasm</location>
        <location evidence="2">Cytoskeleton</location>
    </subcellularLocation>
</comment>
<feature type="region of interest" description="Disordered" evidence="7">
    <location>
        <begin position="120"/>
        <end position="140"/>
    </location>
</feature>
<dbReference type="GO" id="GO:0035082">
    <property type="term" value="P:axoneme assembly"/>
    <property type="evidence" value="ECO:0007669"/>
    <property type="project" value="InterPro"/>
</dbReference>
<evidence type="ECO:0000313" key="8">
    <source>
        <dbReference type="EMBL" id="CAI2381978.1"/>
    </source>
</evidence>
<keyword evidence="3" id="KW-0963">Cytoplasm</keyword>
<sequence>MEYSGKYTGDVAPSAEEKAVFFATTNSGYGGTKDNPMFAQDVPVLPELGERDLALKHTTKTLKHKILTEMREQGALDTEIYSRIKKDKAAIKKQDIIPKSFPSKAEGLKYPEHAMKKTNPLYQTSNNSYGTKKPSELDLPKKYFPKDNKFTGMFLGGNFSDTGLNTFKTPSRVHKNYDA</sequence>
<dbReference type="PANTHER" id="PTHR20899">
    <property type="entry name" value="PIERCE HOMOLOG"/>
    <property type="match status" value="1"/>
</dbReference>
<dbReference type="Pfam" id="PF14892">
    <property type="entry name" value="PIRC1_2"/>
    <property type="match status" value="1"/>
</dbReference>
<reference evidence="8" key="1">
    <citation type="submission" date="2023-07" db="EMBL/GenBank/DDBJ databases">
        <authorList>
            <consortium name="AG Swart"/>
            <person name="Singh M."/>
            <person name="Singh A."/>
            <person name="Seah K."/>
            <person name="Emmerich C."/>
        </authorList>
    </citation>
    <scope>NUCLEOTIDE SEQUENCE</scope>
    <source>
        <strain evidence="8">DP1</strain>
    </source>
</reference>
<evidence type="ECO:0000256" key="7">
    <source>
        <dbReference type="SAM" id="MobiDB-lite"/>
    </source>
</evidence>
<dbReference type="InterPro" id="IPR026507">
    <property type="entry name" value="PIRC1/2"/>
</dbReference>
<dbReference type="GO" id="GO:0005879">
    <property type="term" value="C:axonemal microtubule"/>
    <property type="evidence" value="ECO:0007669"/>
    <property type="project" value="InterPro"/>
</dbReference>
<feature type="compositionally biased region" description="Polar residues" evidence="7">
    <location>
        <begin position="120"/>
        <end position="130"/>
    </location>
</feature>
<protein>
    <submittedName>
        <fullName evidence="8">Uncharacterized protein</fullName>
    </submittedName>
</protein>
<evidence type="ECO:0000313" key="9">
    <source>
        <dbReference type="Proteomes" id="UP001295684"/>
    </source>
</evidence>
<keyword evidence="9" id="KW-1185">Reference proteome</keyword>
<evidence type="ECO:0000256" key="2">
    <source>
        <dbReference type="ARBA" id="ARBA00004245"/>
    </source>
</evidence>
<evidence type="ECO:0000256" key="3">
    <source>
        <dbReference type="ARBA" id="ARBA00022490"/>
    </source>
</evidence>
<gene>
    <name evidence="8" type="ORF">ECRASSUSDP1_LOCUS23445</name>
</gene>
<accession>A0AAD1XZY4</accession>
<evidence type="ECO:0000256" key="1">
    <source>
        <dbReference type="ARBA" id="ARBA00004138"/>
    </source>
</evidence>
<dbReference type="EMBL" id="CAMPGE010024116">
    <property type="protein sequence ID" value="CAI2381978.1"/>
    <property type="molecule type" value="Genomic_DNA"/>
</dbReference>
<organism evidence="8 9">
    <name type="scientific">Euplotes crassus</name>
    <dbReference type="NCBI Taxonomy" id="5936"/>
    <lineage>
        <taxon>Eukaryota</taxon>
        <taxon>Sar</taxon>
        <taxon>Alveolata</taxon>
        <taxon>Ciliophora</taxon>
        <taxon>Intramacronucleata</taxon>
        <taxon>Spirotrichea</taxon>
        <taxon>Hypotrichia</taxon>
        <taxon>Euplotida</taxon>
        <taxon>Euplotidae</taxon>
        <taxon>Moneuplotes</taxon>
    </lineage>
</organism>
<evidence type="ECO:0000256" key="5">
    <source>
        <dbReference type="ARBA" id="ARBA00023273"/>
    </source>
</evidence>
<dbReference type="AlphaFoldDB" id="A0AAD1XZY4"/>
<proteinExistence type="inferred from homology"/>
<evidence type="ECO:0000256" key="4">
    <source>
        <dbReference type="ARBA" id="ARBA00023212"/>
    </source>
</evidence>
<name>A0AAD1XZY4_EUPCR</name>